<keyword evidence="2" id="KW-1185">Reference proteome</keyword>
<organism evidence="1 2">
    <name type="scientific">Arthrobacter globiformis (strain ATCC 8010 / DSM 20124 / JCM 1332 / NBRC 12137 / NCIMB 8907 / NRRL B-2979 / 168)</name>
    <dbReference type="NCBI Taxonomy" id="1077972"/>
    <lineage>
        <taxon>Bacteria</taxon>
        <taxon>Bacillati</taxon>
        <taxon>Actinomycetota</taxon>
        <taxon>Actinomycetes</taxon>
        <taxon>Micrococcales</taxon>
        <taxon>Micrococcaceae</taxon>
        <taxon>Arthrobacter</taxon>
    </lineage>
</organism>
<comment type="caution">
    <text evidence="1">The sequence shown here is derived from an EMBL/GenBank/DDBJ whole genome shotgun (WGS) entry which is preliminary data.</text>
</comment>
<reference evidence="1 2" key="1">
    <citation type="submission" date="2011-12" db="EMBL/GenBank/DDBJ databases">
        <title>Whole genome shotgun sequence of Arthrobacter globiformis NBRC 12137.</title>
        <authorList>
            <person name="Miyazawa S."/>
            <person name="Hosoyama A."/>
            <person name="Tsuchikane K."/>
            <person name="Katsumata H."/>
            <person name="Yamazaki S."/>
            <person name="Fujita N."/>
        </authorList>
    </citation>
    <scope>NUCLEOTIDE SEQUENCE [LARGE SCALE GENOMIC DNA]</scope>
    <source>
        <strain evidence="1 2">NBRC 12137</strain>
    </source>
</reference>
<protein>
    <recommendedName>
        <fullName evidence="3">Oxidoreductase</fullName>
    </recommendedName>
</protein>
<proteinExistence type="predicted"/>
<name>H0QL65_ARTG1</name>
<dbReference type="AlphaFoldDB" id="H0QL65"/>
<accession>H0QL65</accession>
<dbReference type="EMBL" id="BAEG01000040">
    <property type="protein sequence ID" value="GAB13566.1"/>
    <property type="molecule type" value="Genomic_DNA"/>
</dbReference>
<evidence type="ECO:0000313" key="2">
    <source>
        <dbReference type="Proteomes" id="UP000003828"/>
    </source>
</evidence>
<evidence type="ECO:0000313" key="1">
    <source>
        <dbReference type="EMBL" id="GAB13566.1"/>
    </source>
</evidence>
<evidence type="ECO:0008006" key="3">
    <source>
        <dbReference type="Google" id="ProtNLM"/>
    </source>
</evidence>
<gene>
    <name evidence="1" type="ORF">ARGLB_040_00190</name>
</gene>
<sequence length="73" mass="7922">MRRACTRAQGNQDAPNAFLTDTYRSVRDDTPDGLYVSGGGYRAALPTGALLRSHQTGAWVETRFHAPSLSLTP</sequence>
<dbReference type="Proteomes" id="UP000003828">
    <property type="component" value="Unassembled WGS sequence"/>
</dbReference>
<dbReference type="STRING" id="1077972.ARGLB_040_00190"/>